<dbReference type="RefSeq" id="WP_046145525.1">
    <property type="nucleotide sequence ID" value="NZ_KQ033912.1"/>
</dbReference>
<evidence type="ECO:0000313" key="2">
    <source>
        <dbReference type="Proteomes" id="UP000033047"/>
    </source>
</evidence>
<accession>A0A0F5JIZ8</accession>
<dbReference type="Gene3D" id="2.120.10.30">
    <property type="entry name" value="TolB, C-terminal domain"/>
    <property type="match status" value="1"/>
</dbReference>
<sequence length="411" mass="46857">MINKNHLKYKRGIARTLSGFIILFSLISCKTSNDKTLATCPAVGSIKQIGDDSVIICDQKLLKDTIRIPLSLLVDDFEIIRLDNKNEALVGDQQTVISENYILVWNKQQNPFKLFDRKGNFITMIGSIGQGPGEYQTIYDAQIDEKNDRIYLLPWTSSQLLVYDLKGNSLPPIPLCLRVPKGKIHVQDSNLIAAVLLPFPGLPAIAWTQDFLGERKAFIEPGDRTVYDYNSEIISGGNTSAFDVMIRYVMPARTDTFYHYDFQNNRLRPKFVTEFSEDPVPEHGFQELSNHFLCYTYSTIQVSKYMFDSANPAYYIIDKQTLKGAYMHLINDFLGNTELPLRSFDGHHPPFPNFRNGYFILNMDPGNLQTELQNALKTKDLSPDKEAALKKMLISINENDNNYILLGRLKK</sequence>
<dbReference type="AlphaFoldDB" id="A0A0F5JIZ8"/>
<organism evidence="1 2">
    <name type="scientific">Parabacteroides goldsteinii DSM 19448 = WAL 12034</name>
    <dbReference type="NCBI Taxonomy" id="927665"/>
    <lineage>
        <taxon>Bacteria</taxon>
        <taxon>Pseudomonadati</taxon>
        <taxon>Bacteroidota</taxon>
        <taxon>Bacteroidia</taxon>
        <taxon>Bacteroidales</taxon>
        <taxon>Tannerellaceae</taxon>
        <taxon>Parabacteroides</taxon>
    </lineage>
</organism>
<protein>
    <recommendedName>
        <fullName evidence="3">6-bladed beta-propeller</fullName>
    </recommendedName>
</protein>
<reference evidence="1 2" key="1">
    <citation type="submission" date="2013-04" db="EMBL/GenBank/DDBJ databases">
        <title>The Genome Sequence of Parabacteroides goldsteinii DSM 19448.</title>
        <authorList>
            <consortium name="The Broad Institute Genomics Platform"/>
            <person name="Earl A."/>
            <person name="Ward D."/>
            <person name="Feldgarden M."/>
            <person name="Gevers D."/>
            <person name="Martens E."/>
            <person name="Sakamoto M."/>
            <person name="Benno Y."/>
            <person name="Song Y."/>
            <person name="Liu C."/>
            <person name="Lee J."/>
            <person name="Bolanos M."/>
            <person name="Vaisanen M.L."/>
            <person name="Finegold S.M."/>
            <person name="Walker B."/>
            <person name="Young S."/>
            <person name="Zeng Q."/>
            <person name="Gargeya S."/>
            <person name="Fitzgerald M."/>
            <person name="Haas B."/>
            <person name="Abouelleil A."/>
            <person name="Allen A.W."/>
            <person name="Alvarado L."/>
            <person name="Arachchi H.M."/>
            <person name="Berlin A.M."/>
            <person name="Chapman S.B."/>
            <person name="Gainer-Dewar J."/>
            <person name="Goldberg J."/>
            <person name="Griggs A."/>
            <person name="Gujja S."/>
            <person name="Hansen M."/>
            <person name="Howarth C."/>
            <person name="Imamovic A."/>
            <person name="Ireland A."/>
            <person name="Larimer J."/>
            <person name="McCowan C."/>
            <person name="Murphy C."/>
            <person name="Pearson M."/>
            <person name="Poon T.W."/>
            <person name="Priest M."/>
            <person name="Roberts A."/>
            <person name="Saif S."/>
            <person name="Shea T."/>
            <person name="Sisk P."/>
            <person name="Sykes S."/>
            <person name="Wortman J."/>
            <person name="Nusbaum C."/>
            <person name="Birren B."/>
        </authorList>
    </citation>
    <scope>NUCLEOTIDE SEQUENCE [LARGE SCALE GENOMIC DNA]</scope>
    <source>
        <strain evidence="1 2">DSM 19448</strain>
    </source>
</reference>
<dbReference type="EMBL" id="AQHV01000008">
    <property type="protein sequence ID" value="KKB57684.1"/>
    <property type="molecule type" value="Genomic_DNA"/>
</dbReference>
<dbReference type="Proteomes" id="UP000033047">
    <property type="component" value="Unassembled WGS sequence"/>
</dbReference>
<dbReference type="STRING" id="927665.HMPREF1535_01131"/>
<gene>
    <name evidence="1" type="ORF">HMPREF1535_01131</name>
</gene>
<proteinExistence type="predicted"/>
<comment type="caution">
    <text evidence="1">The sequence shown here is derived from an EMBL/GenBank/DDBJ whole genome shotgun (WGS) entry which is preliminary data.</text>
</comment>
<dbReference type="HOGENOM" id="CLU_036375_1_0_10"/>
<dbReference type="PATRIC" id="fig|927665.4.peg.1155"/>
<name>A0A0F5JIZ8_9BACT</name>
<dbReference type="InterPro" id="IPR011042">
    <property type="entry name" value="6-blade_b-propeller_TolB-like"/>
</dbReference>
<evidence type="ECO:0000313" key="1">
    <source>
        <dbReference type="EMBL" id="KKB57684.1"/>
    </source>
</evidence>
<evidence type="ECO:0008006" key="3">
    <source>
        <dbReference type="Google" id="ProtNLM"/>
    </source>
</evidence>
<dbReference type="Pfam" id="PF17170">
    <property type="entry name" value="DUF5128"/>
    <property type="match status" value="1"/>
</dbReference>
<dbReference type="PROSITE" id="PS51257">
    <property type="entry name" value="PROKAR_LIPOPROTEIN"/>
    <property type="match status" value="1"/>
</dbReference>